<dbReference type="Gene3D" id="3.30.420.10">
    <property type="entry name" value="Ribonuclease H-like superfamily/Ribonuclease H"/>
    <property type="match status" value="1"/>
</dbReference>
<dbReference type="Gene3D" id="1.10.340.70">
    <property type="match status" value="1"/>
</dbReference>
<dbReference type="InterPro" id="IPR012337">
    <property type="entry name" value="RNaseH-like_sf"/>
</dbReference>
<dbReference type="InterPro" id="IPR054463">
    <property type="entry name" value="PexRD54_WY"/>
</dbReference>
<feature type="domain" description="RxLR effector PexRD54 WY" evidence="8">
    <location>
        <begin position="313"/>
        <end position="350"/>
    </location>
</feature>
<dbReference type="Pfam" id="PF17921">
    <property type="entry name" value="Integrase_H2C2"/>
    <property type="match status" value="1"/>
</dbReference>
<dbReference type="InterPro" id="IPR041588">
    <property type="entry name" value="Integrase_H2C2"/>
</dbReference>
<comment type="caution">
    <text evidence="9">The sequence shown here is derived from an EMBL/GenBank/DDBJ whole genome shotgun (WGS) entry which is preliminary data.</text>
</comment>
<dbReference type="PANTHER" id="PTHR37984:SF5">
    <property type="entry name" value="PROTEIN NYNRIN-LIKE"/>
    <property type="match status" value="1"/>
</dbReference>
<sequence>MVSTLTKYFRDDVLLKMTEDAKWYERTKGIATKLESDWLQAGLNSRTTPDKVLINLGLGRAADTLLESPLLKMWVKYMDAFNARYPDKKTTMIEAFSHTFGDIDVTKMLHAAKKKDWTRNIATKLESAQLKMWLNGQKSTDDVFKLLKLDKEANSVRDKPLFNTWVSYMNSFITKNPDKKARVFSALEARFSDRPLNTILNAASNFPSMESTATKIQTSKIQGYVTSNKSPREVFKLLGIDDVGDHVLTTSVFQSWLQYVENFNKRNSMHKESWYEPLRVGYNWFGVERIIEQALQNPRTVNIGKMVENARLQDWLNSKHTPENAFHFLHLEEAGKQTLASPKFKVWSKYLNDFNKLYPDQKTTMLNGLRANYNDIALLPILKAAKNDPSTEKLASNLQNALINKWLVDKEKPADLSRMGDENYTPLVQFLSDGKDAKVDRLSPRQRAQLHRYELADGLLHYRVDPRDPPRVVVLNDEDLKYDILLEAHDAPISGHLGREKTYQMVSQTFWWPRMYKWVAHYVKTCETCQRVKPSGHASAPLQSLPVPADCWKSMSLDFVFGLPADDKHRHIGVCLPKMVHLAPIRDKVTGKQAVQLFLDSVFRYHVLPETIVSDRDPRFNRVLEDTLRTICAEAPRSWWDQLSMVEFALNNAVHASTGLTPFYLNGLRHPQADVDQPG</sequence>
<evidence type="ECO:0000259" key="8">
    <source>
        <dbReference type="Pfam" id="PF22748"/>
    </source>
</evidence>
<feature type="domain" description="Integrase zinc-binding" evidence="7">
    <location>
        <begin position="477"/>
        <end position="535"/>
    </location>
</feature>
<reference evidence="9 10" key="1">
    <citation type="journal article" date="2017" name="Genome Biol. Evol.">
        <title>Phytophthora megakarya and P. palmivora, closely related causal agents of cacao black pod rot, underwent increases in genome sizes and gene numbers by different mechanisms.</title>
        <authorList>
            <person name="Ali S.S."/>
            <person name="Shao J."/>
            <person name="Lary D.J."/>
            <person name="Kronmiller B."/>
            <person name="Shen D."/>
            <person name="Strem M.D."/>
            <person name="Amoako-Attah I."/>
            <person name="Akrofi A.Y."/>
            <person name="Begoude B.A."/>
            <person name="Ten Hoopen G.M."/>
            <person name="Coulibaly K."/>
            <person name="Kebe B.I."/>
            <person name="Melnick R.L."/>
            <person name="Guiltinan M.J."/>
            <person name="Tyler B.M."/>
            <person name="Meinhardt L.W."/>
            <person name="Bailey B.A."/>
        </authorList>
    </citation>
    <scope>NUCLEOTIDE SEQUENCE [LARGE SCALE GENOMIC DNA]</scope>
    <source>
        <strain evidence="10">sbr112.9</strain>
    </source>
</reference>
<evidence type="ECO:0000313" key="9">
    <source>
        <dbReference type="EMBL" id="POM80045.1"/>
    </source>
</evidence>
<feature type="domain" description="RxLR effector PexRD54 WY" evidence="8">
    <location>
        <begin position="129"/>
        <end position="168"/>
    </location>
</feature>
<evidence type="ECO:0000256" key="3">
    <source>
        <dbReference type="ARBA" id="ARBA00010400"/>
    </source>
</evidence>
<proteinExistence type="inferred from homology"/>
<dbReference type="SUPFAM" id="SSF53098">
    <property type="entry name" value="Ribonuclease H-like"/>
    <property type="match status" value="1"/>
</dbReference>
<evidence type="ECO:0000256" key="2">
    <source>
        <dbReference type="ARBA" id="ARBA00004613"/>
    </source>
</evidence>
<dbReference type="FunFam" id="1.10.340.70:FF:000001">
    <property type="entry name" value="Retrovirus-related Pol polyprotein from transposon gypsy-like Protein"/>
    <property type="match status" value="1"/>
</dbReference>
<dbReference type="Proteomes" id="UP000237271">
    <property type="component" value="Unassembled WGS sequence"/>
</dbReference>
<dbReference type="PANTHER" id="PTHR37984">
    <property type="entry name" value="PROTEIN CBG26694"/>
    <property type="match status" value="1"/>
</dbReference>
<dbReference type="AlphaFoldDB" id="A0A2P4YQF4"/>
<gene>
    <name evidence="9" type="ORF">PHPALM_2167</name>
</gene>
<evidence type="ECO:0000259" key="7">
    <source>
        <dbReference type="Pfam" id="PF17921"/>
    </source>
</evidence>
<protein>
    <submittedName>
        <fullName evidence="9">Uncharacterized protein</fullName>
    </submittedName>
</protein>
<comment type="similarity">
    <text evidence="3">Belongs to the RxLR effector family.</text>
</comment>
<dbReference type="GO" id="GO:0003676">
    <property type="term" value="F:nucleic acid binding"/>
    <property type="evidence" value="ECO:0007669"/>
    <property type="project" value="InterPro"/>
</dbReference>
<comment type="subcellular location">
    <subcellularLocation>
        <location evidence="1">Host cell</location>
    </subcellularLocation>
    <subcellularLocation>
        <location evidence="2">Secreted</location>
    </subcellularLocation>
</comment>
<dbReference type="GO" id="GO:0005576">
    <property type="term" value="C:extracellular region"/>
    <property type="evidence" value="ECO:0007669"/>
    <property type="project" value="UniProtKB-SubCell"/>
</dbReference>
<keyword evidence="4" id="KW-0964">Secreted</keyword>
<name>A0A2P4YQF4_9STRA</name>
<keyword evidence="6" id="KW-0843">Virulence</keyword>
<evidence type="ECO:0000256" key="6">
    <source>
        <dbReference type="ARBA" id="ARBA00023026"/>
    </source>
</evidence>
<keyword evidence="10" id="KW-1185">Reference proteome</keyword>
<keyword evidence="5" id="KW-0732">Signal</keyword>
<dbReference type="EMBL" id="NCKW01000756">
    <property type="protein sequence ID" value="POM80045.1"/>
    <property type="molecule type" value="Genomic_DNA"/>
</dbReference>
<evidence type="ECO:0000256" key="4">
    <source>
        <dbReference type="ARBA" id="ARBA00022525"/>
    </source>
</evidence>
<dbReference type="InterPro" id="IPR050951">
    <property type="entry name" value="Retrovirus_Pol_polyprotein"/>
</dbReference>
<organism evidence="9 10">
    <name type="scientific">Phytophthora palmivora</name>
    <dbReference type="NCBI Taxonomy" id="4796"/>
    <lineage>
        <taxon>Eukaryota</taxon>
        <taxon>Sar</taxon>
        <taxon>Stramenopiles</taxon>
        <taxon>Oomycota</taxon>
        <taxon>Peronosporomycetes</taxon>
        <taxon>Peronosporales</taxon>
        <taxon>Peronosporaceae</taxon>
        <taxon>Phytophthora</taxon>
    </lineage>
</organism>
<evidence type="ECO:0000256" key="5">
    <source>
        <dbReference type="ARBA" id="ARBA00022729"/>
    </source>
</evidence>
<dbReference type="InterPro" id="IPR036397">
    <property type="entry name" value="RNaseH_sf"/>
</dbReference>
<evidence type="ECO:0000256" key="1">
    <source>
        <dbReference type="ARBA" id="ARBA00004340"/>
    </source>
</evidence>
<evidence type="ECO:0000313" key="10">
    <source>
        <dbReference type="Proteomes" id="UP000237271"/>
    </source>
</evidence>
<accession>A0A2P4YQF4</accession>
<dbReference type="Pfam" id="PF22748">
    <property type="entry name" value="PexRD54_WY"/>
    <property type="match status" value="2"/>
</dbReference>
<dbReference type="GO" id="GO:0043657">
    <property type="term" value="C:host cell"/>
    <property type="evidence" value="ECO:0007669"/>
    <property type="project" value="UniProtKB-SubCell"/>
</dbReference>